<keyword evidence="5" id="KW-1185">Reference proteome</keyword>
<dbReference type="Proteomes" id="UP000564885">
    <property type="component" value="Unassembled WGS sequence"/>
</dbReference>
<feature type="domain" description="MmgE/PrpD N-terminal" evidence="2">
    <location>
        <begin position="3"/>
        <end position="230"/>
    </location>
</feature>
<sequence>MSRLRWSNLPDDVQQAALRHLIDTLGVISGGASTDLSQRVASLLPVSRSGVCVPGRPERFSALDAAYLGGISGHGLELDDGFRDGSVHPGVAVVPALISAAQERPVDGETFMAALVAGYETIATVARAYHPKLRQRGFHPTSAVGPFGSAAAIARLLGFSLGRTEAALGLSSSSAAGTFAFLGGGADVKRLHAGHAAREGFWAATLAQADVVGPPNVLEVSDGFGQSFAGLPGSAPFSKPPGQPFGLSDCYFKPYPCCRHLQPALEGVLAIRRDHALDPQDVTEIQVETYSIAAEHAKTGWDDFASAQLSFPYVLLLGLRFGAVELKHFAPEHLADHTFHALKPLVRVRATEEMDALYPAQRPARVTVKTVQGRHTRFFGEALGSRDLPLSDDRLAGKFIGLVSPLLGRGRAEGVLEALWQLPKAPEVGRLIADLAV</sequence>
<dbReference type="InterPro" id="IPR042183">
    <property type="entry name" value="MmgE/PrpD_sf_1"/>
</dbReference>
<dbReference type="InterPro" id="IPR045337">
    <property type="entry name" value="MmgE_PrpD_C"/>
</dbReference>
<evidence type="ECO:0000256" key="1">
    <source>
        <dbReference type="ARBA" id="ARBA00006174"/>
    </source>
</evidence>
<dbReference type="InterPro" id="IPR036148">
    <property type="entry name" value="MmgE/PrpD_sf"/>
</dbReference>
<protein>
    <submittedName>
        <fullName evidence="4">MmgE/PrpD family protein</fullName>
    </submittedName>
</protein>
<feature type="domain" description="MmgE/PrpD C-terminal" evidence="3">
    <location>
        <begin position="255"/>
        <end position="421"/>
    </location>
</feature>
<comment type="caution">
    <text evidence="4">The sequence shown here is derived from an EMBL/GenBank/DDBJ whole genome shotgun (WGS) entry which is preliminary data.</text>
</comment>
<dbReference type="Pfam" id="PF03972">
    <property type="entry name" value="MmgE_PrpD_N"/>
    <property type="match status" value="1"/>
</dbReference>
<dbReference type="AlphaFoldDB" id="A0A849IDP0"/>
<evidence type="ECO:0000313" key="4">
    <source>
        <dbReference type="EMBL" id="NNM74150.1"/>
    </source>
</evidence>
<evidence type="ECO:0000259" key="2">
    <source>
        <dbReference type="Pfam" id="PF03972"/>
    </source>
</evidence>
<dbReference type="SUPFAM" id="SSF103378">
    <property type="entry name" value="2-methylcitrate dehydratase PrpD"/>
    <property type="match status" value="1"/>
</dbReference>
<dbReference type="PANTHER" id="PTHR16943:SF8">
    <property type="entry name" value="2-METHYLCITRATE DEHYDRATASE"/>
    <property type="match status" value="1"/>
</dbReference>
<organism evidence="4 5">
    <name type="scientific">Enterovirga aerilata</name>
    <dbReference type="NCBI Taxonomy" id="2730920"/>
    <lineage>
        <taxon>Bacteria</taxon>
        <taxon>Pseudomonadati</taxon>
        <taxon>Pseudomonadota</taxon>
        <taxon>Alphaproteobacteria</taxon>
        <taxon>Hyphomicrobiales</taxon>
        <taxon>Methylobacteriaceae</taxon>
        <taxon>Enterovirga</taxon>
    </lineage>
</organism>
<name>A0A849IDP0_9HYPH</name>
<dbReference type="Gene3D" id="1.10.4100.10">
    <property type="entry name" value="2-methylcitrate dehydratase PrpD"/>
    <property type="match status" value="1"/>
</dbReference>
<gene>
    <name evidence="4" type="ORF">HJG44_17390</name>
</gene>
<evidence type="ECO:0000313" key="5">
    <source>
        <dbReference type="Proteomes" id="UP000564885"/>
    </source>
</evidence>
<dbReference type="PANTHER" id="PTHR16943">
    <property type="entry name" value="2-METHYLCITRATE DEHYDRATASE-RELATED"/>
    <property type="match status" value="1"/>
</dbReference>
<comment type="similarity">
    <text evidence="1">Belongs to the PrpD family.</text>
</comment>
<dbReference type="GO" id="GO:0016829">
    <property type="term" value="F:lyase activity"/>
    <property type="evidence" value="ECO:0007669"/>
    <property type="project" value="InterPro"/>
</dbReference>
<proteinExistence type="inferred from homology"/>
<dbReference type="InterPro" id="IPR005656">
    <property type="entry name" value="MmgE_PrpD"/>
</dbReference>
<dbReference type="InterPro" id="IPR042188">
    <property type="entry name" value="MmgE/PrpD_sf_2"/>
</dbReference>
<accession>A0A849IDP0</accession>
<dbReference type="InterPro" id="IPR045336">
    <property type="entry name" value="MmgE_PrpD_N"/>
</dbReference>
<reference evidence="4 5" key="1">
    <citation type="submission" date="2020-04" db="EMBL/GenBank/DDBJ databases">
        <title>Enterovirga sp. isolate from soil.</title>
        <authorList>
            <person name="Chea S."/>
            <person name="Kim D.-U."/>
        </authorList>
    </citation>
    <scope>NUCLEOTIDE SEQUENCE [LARGE SCALE GENOMIC DNA]</scope>
    <source>
        <strain evidence="4 5">DB1703</strain>
    </source>
</reference>
<dbReference type="Gene3D" id="3.30.1330.120">
    <property type="entry name" value="2-methylcitrate dehydratase PrpD"/>
    <property type="match status" value="1"/>
</dbReference>
<evidence type="ECO:0000259" key="3">
    <source>
        <dbReference type="Pfam" id="PF19305"/>
    </source>
</evidence>
<dbReference type="EMBL" id="JABEPP010000005">
    <property type="protein sequence ID" value="NNM74150.1"/>
    <property type="molecule type" value="Genomic_DNA"/>
</dbReference>
<dbReference type="Pfam" id="PF19305">
    <property type="entry name" value="MmgE_PrpD_C"/>
    <property type="match status" value="1"/>
</dbReference>